<organism evidence="5 6">
    <name type="scientific">Mustela putorius furo</name>
    <name type="common">European domestic ferret</name>
    <name type="synonym">Mustela furo</name>
    <dbReference type="NCBI Taxonomy" id="9669"/>
    <lineage>
        <taxon>Eukaryota</taxon>
        <taxon>Metazoa</taxon>
        <taxon>Chordata</taxon>
        <taxon>Craniata</taxon>
        <taxon>Vertebrata</taxon>
        <taxon>Euteleostomi</taxon>
        <taxon>Mammalia</taxon>
        <taxon>Eutheria</taxon>
        <taxon>Laurasiatheria</taxon>
        <taxon>Carnivora</taxon>
        <taxon>Caniformia</taxon>
        <taxon>Musteloidea</taxon>
        <taxon>Mustelidae</taxon>
        <taxon>Mustelinae</taxon>
        <taxon>Mustela</taxon>
    </lineage>
</organism>
<dbReference type="GO" id="GO:0045892">
    <property type="term" value="P:negative regulation of DNA-templated transcription"/>
    <property type="evidence" value="ECO:0007669"/>
    <property type="project" value="TreeGrafter"/>
</dbReference>
<dbReference type="PANTHER" id="PTHR46055">
    <property type="entry name" value="CIRCADIAN LOCOMOTER OUTPUT CYCLES PROTEIN KAPUT"/>
    <property type="match status" value="1"/>
</dbReference>
<dbReference type="GO" id="GO:0042754">
    <property type="term" value="P:negative regulation of circadian rhythm"/>
    <property type="evidence" value="ECO:0007669"/>
    <property type="project" value="TreeGrafter"/>
</dbReference>
<feature type="compositionally biased region" description="Basic and acidic residues" evidence="3">
    <location>
        <begin position="58"/>
        <end position="70"/>
    </location>
</feature>
<dbReference type="InterPro" id="IPR047230">
    <property type="entry name" value="CLOCK-like"/>
</dbReference>
<dbReference type="OrthoDB" id="411251at2759"/>
<dbReference type="SMART" id="SM00091">
    <property type="entry name" value="PAS"/>
    <property type="match status" value="1"/>
</dbReference>
<dbReference type="InterPro" id="IPR000014">
    <property type="entry name" value="PAS"/>
</dbReference>
<feature type="domain" description="PAS" evidence="4">
    <location>
        <begin position="89"/>
        <end position="153"/>
    </location>
</feature>
<feature type="compositionally biased region" description="Polar residues" evidence="3">
    <location>
        <begin position="743"/>
        <end position="758"/>
    </location>
</feature>
<dbReference type="Gene3D" id="3.30.450.20">
    <property type="entry name" value="PAS domain"/>
    <property type="match status" value="1"/>
</dbReference>
<name>A0A8U0RJT5_MUSPF</name>
<dbReference type="CDD" id="cd00130">
    <property type="entry name" value="PAS"/>
    <property type="match status" value="1"/>
</dbReference>
<feature type="region of interest" description="Disordered" evidence="3">
    <location>
        <begin position="382"/>
        <end position="439"/>
    </location>
</feature>
<evidence type="ECO:0000313" key="6">
    <source>
        <dbReference type="RefSeq" id="XP_044924014.1"/>
    </source>
</evidence>
<sequence length="799" mass="90609">MDEAEREKEKRDVPDITENKKDRFHAFFTELRAMIQAHGYPVKGDRSKTSQRTTAASQEKEGKVNPETSREQSNWIPFHSYEDFKCKTLQSLDGFMIILSTDGVIIFVAENITCLLGHLPNEIIGKKLLSLLPDHEKNEVYRKIALKLPLSNSVGKHIDFCCHLKRGNVEHDSAPTYEYVKLILTVQDILNEPLMLFSSFFPSHAYAESSPTYLPLEDRFYLVGSIFLFRAQTLRELFTVKKAEEEVLLIQDSDEEAVSPEHRVLGTDTCEAKPKTNSHSTFSISQGQKRSSRMELLCAESAAAVAAASEDQVDIGTVEQYGPQESDHVIRIESDTSYDSSTSSLESILASPVASSLQSFEFQPAVEQVSDVDEVQLEDELEEVDRMEQMDEVDEVGQVDEEEEVEQVEQIEELEQEDQADQAEQEASSPSSAAAGISDELIQLPPSIMSYINKRELELMKKFTEQLEERTRMLQADIRSQWDALEMMKEQLQRIQDSTFQMQPTISHHLDHPEFQSLEPVLKKQRTEQMKESLPDLEEISLSCGSCSPCSFKFSEELEETCDDSNQPLLEGQDPFLQQPLQQAQDQLLSEQQMQEQPQPPSTVVGRQNLQIYLPGRASVAVPLCEDHMTFMHTQPIVPVQLAAGQQPSGCYQGDTLRDEEDDSPRHVFFSFVPEEQQKVSMVYSPGSDTVASTSFPQSPIHSDSSLVTLETPQDYIQLWRQPPDSQHHLYLQVNTWTSSEQNSLQDQATWPQVSAPQANPEAFQNPEEYSPDHISYFMSAAQSSSDENQHQQYFHTEP</sequence>
<evidence type="ECO:0000256" key="1">
    <source>
        <dbReference type="ARBA" id="ARBA00023108"/>
    </source>
</evidence>
<dbReference type="PROSITE" id="PS50112">
    <property type="entry name" value="PAS"/>
    <property type="match status" value="1"/>
</dbReference>
<dbReference type="InterPro" id="IPR035965">
    <property type="entry name" value="PAS-like_dom_sf"/>
</dbReference>
<dbReference type="PANTHER" id="PTHR46055:SF4">
    <property type="entry name" value="CIRCADIAN CLOCK PROTEIN PASD1"/>
    <property type="match status" value="1"/>
</dbReference>
<evidence type="ECO:0000313" key="5">
    <source>
        <dbReference type="Proteomes" id="UP000000715"/>
    </source>
</evidence>
<evidence type="ECO:0000259" key="4">
    <source>
        <dbReference type="PROSITE" id="PS50112"/>
    </source>
</evidence>
<gene>
    <name evidence="6" type="primary">PASD1</name>
</gene>
<proteinExistence type="predicted"/>
<dbReference type="AlphaFoldDB" id="A0A8U0RJT5"/>
<keyword evidence="2" id="KW-0539">Nucleus</keyword>
<accession>A0A8U0RJT5</accession>
<feature type="compositionally biased region" description="Acidic residues" evidence="3">
    <location>
        <begin position="390"/>
        <end position="424"/>
    </location>
</feature>
<feature type="region of interest" description="Disordered" evidence="3">
    <location>
        <begin position="743"/>
        <end position="773"/>
    </location>
</feature>
<feature type="region of interest" description="Disordered" evidence="3">
    <location>
        <begin position="39"/>
        <end position="71"/>
    </location>
</feature>
<feature type="compositionally biased region" description="Polar residues" evidence="3">
    <location>
        <begin position="781"/>
        <end position="799"/>
    </location>
</feature>
<dbReference type="RefSeq" id="XP_044924014.1">
    <property type="nucleotide sequence ID" value="XM_045068079.1"/>
</dbReference>
<feature type="region of interest" description="Disordered" evidence="3">
    <location>
        <begin position="584"/>
        <end position="603"/>
    </location>
</feature>
<evidence type="ECO:0000256" key="2">
    <source>
        <dbReference type="ARBA" id="ARBA00023242"/>
    </source>
</evidence>
<dbReference type="GeneID" id="101674508"/>
<evidence type="ECO:0000256" key="3">
    <source>
        <dbReference type="SAM" id="MobiDB-lite"/>
    </source>
</evidence>
<protein>
    <submittedName>
        <fullName evidence="6">Circadian clock protein PASD1</fullName>
    </submittedName>
</protein>
<dbReference type="GO" id="GO:1990513">
    <property type="term" value="C:CLOCK-BMAL transcription complex"/>
    <property type="evidence" value="ECO:0007669"/>
    <property type="project" value="TreeGrafter"/>
</dbReference>
<feature type="compositionally biased region" description="Low complexity" evidence="3">
    <location>
        <begin position="584"/>
        <end position="597"/>
    </location>
</feature>
<dbReference type="GO" id="GO:0000981">
    <property type="term" value="F:DNA-binding transcription factor activity, RNA polymerase II-specific"/>
    <property type="evidence" value="ECO:0007669"/>
    <property type="project" value="InterPro"/>
</dbReference>
<keyword evidence="5" id="KW-1185">Reference proteome</keyword>
<dbReference type="Proteomes" id="UP000000715">
    <property type="component" value="Unplaced"/>
</dbReference>
<feature type="region of interest" description="Disordered" evidence="3">
    <location>
        <begin position="780"/>
        <end position="799"/>
    </location>
</feature>
<dbReference type="SUPFAM" id="SSF55785">
    <property type="entry name" value="PYP-like sensor domain (PAS domain)"/>
    <property type="match status" value="1"/>
</dbReference>
<dbReference type="CTD" id="139135"/>
<reference evidence="6" key="1">
    <citation type="submission" date="2025-08" db="UniProtKB">
        <authorList>
            <consortium name="RefSeq"/>
        </authorList>
    </citation>
    <scope>IDENTIFICATION</scope>
    <source>
        <tissue evidence="6">Brain</tissue>
    </source>
</reference>
<keyword evidence="1" id="KW-0090">Biological rhythms</keyword>
<dbReference type="GO" id="GO:0032922">
    <property type="term" value="P:circadian regulation of gene expression"/>
    <property type="evidence" value="ECO:0007669"/>
    <property type="project" value="InterPro"/>
</dbReference>